<sequence>MPQELTLTETSSTAADLQRRACYHQRLAAELRQMWRKAHLQLLRSAHSHPPALLPQLKVGNIVIAIANNAPQMQWKLGRVTSL</sequence>
<dbReference type="EMBL" id="JABSTR010000001">
    <property type="protein sequence ID" value="KAH9361097.1"/>
    <property type="molecule type" value="Genomic_DNA"/>
</dbReference>
<organism evidence="2 3">
    <name type="scientific">Haemaphysalis longicornis</name>
    <name type="common">Bush tick</name>
    <dbReference type="NCBI Taxonomy" id="44386"/>
    <lineage>
        <taxon>Eukaryota</taxon>
        <taxon>Metazoa</taxon>
        <taxon>Ecdysozoa</taxon>
        <taxon>Arthropoda</taxon>
        <taxon>Chelicerata</taxon>
        <taxon>Arachnida</taxon>
        <taxon>Acari</taxon>
        <taxon>Parasitiformes</taxon>
        <taxon>Ixodida</taxon>
        <taxon>Ixodoidea</taxon>
        <taxon>Ixodidae</taxon>
        <taxon>Haemaphysalinae</taxon>
        <taxon>Haemaphysalis</taxon>
    </lineage>
</organism>
<evidence type="ECO:0000313" key="3">
    <source>
        <dbReference type="Proteomes" id="UP000821853"/>
    </source>
</evidence>
<evidence type="ECO:0000259" key="1">
    <source>
        <dbReference type="Pfam" id="PF18701"/>
    </source>
</evidence>
<dbReference type="InterPro" id="IPR040676">
    <property type="entry name" value="DUF5641"/>
</dbReference>
<dbReference type="VEuPathDB" id="VectorBase:HLOH_061158"/>
<keyword evidence="3" id="KW-1185">Reference proteome</keyword>
<reference evidence="2 3" key="1">
    <citation type="journal article" date="2020" name="Cell">
        <title>Large-Scale Comparative Analyses of Tick Genomes Elucidate Their Genetic Diversity and Vector Capacities.</title>
        <authorList>
            <consortium name="Tick Genome and Microbiome Consortium (TIGMIC)"/>
            <person name="Jia N."/>
            <person name="Wang J."/>
            <person name="Shi W."/>
            <person name="Du L."/>
            <person name="Sun Y."/>
            <person name="Zhan W."/>
            <person name="Jiang J.F."/>
            <person name="Wang Q."/>
            <person name="Zhang B."/>
            <person name="Ji P."/>
            <person name="Bell-Sakyi L."/>
            <person name="Cui X.M."/>
            <person name="Yuan T.T."/>
            <person name="Jiang B.G."/>
            <person name="Yang W.F."/>
            <person name="Lam T.T."/>
            <person name="Chang Q.C."/>
            <person name="Ding S.J."/>
            <person name="Wang X.J."/>
            <person name="Zhu J.G."/>
            <person name="Ruan X.D."/>
            <person name="Zhao L."/>
            <person name="Wei J.T."/>
            <person name="Ye R.Z."/>
            <person name="Que T.C."/>
            <person name="Du C.H."/>
            <person name="Zhou Y.H."/>
            <person name="Cheng J.X."/>
            <person name="Dai P.F."/>
            <person name="Guo W.B."/>
            <person name="Han X.H."/>
            <person name="Huang E.J."/>
            <person name="Li L.F."/>
            <person name="Wei W."/>
            <person name="Gao Y.C."/>
            <person name="Liu J.Z."/>
            <person name="Shao H.Z."/>
            <person name="Wang X."/>
            <person name="Wang C.C."/>
            <person name="Yang T.C."/>
            <person name="Huo Q.B."/>
            <person name="Li W."/>
            <person name="Chen H.Y."/>
            <person name="Chen S.E."/>
            <person name="Zhou L.G."/>
            <person name="Ni X.B."/>
            <person name="Tian J.H."/>
            <person name="Sheng Y."/>
            <person name="Liu T."/>
            <person name="Pan Y.S."/>
            <person name="Xia L.Y."/>
            <person name="Li J."/>
            <person name="Zhao F."/>
            <person name="Cao W.C."/>
        </authorList>
    </citation>
    <scope>NUCLEOTIDE SEQUENCE [LARGE SCALE GENOMIC DNA]</scope>
    <source>
        <strain evidence="2">HaeL-2018</strain>
    </source>
</reference>
<name>A0A9J6FFE9_HAELO</name>
<dbReference type="AlphaFoldDB" id="A0A9J6FFE9"/>
<dbReference type="Proteomes" id="UP000821853">
    <property type="component" value="Chromosome 1"/>
</dbReference>
<feature type="domain" description="DUF5641" evidence="1">
    <location>
        <begin position="25"/>
        <end position="82"/>
    </location>
</feature>
<accession>A0A9J6FFE9</accession>
<dbReference type="OrthoDB" id="8194935at2759"/>
<gene>
    <name evidence="2" type="ORF">HPB48_002959</name>
</gene>
<evidence type="ECO:0000313" key="2">
    <source>
        <dbReference type="EMBL" id="KAH9361097.1"/>
    </source>
</evidence>
<proteinExistence type="predicted"/>
<dbReference type="Pfam" id="PF18701">
    <property type="entry name" value="DUF5641"/>
    <property type="match status" value="1"/>
</dbReference>
<comment type="caution">
    <text evidence="2">The sequence shown here is derived from an EMBL/GenBank/DDBJ whole genome shotgun (WGS) entry which is preliminary data.</text>
</comment>
<protein>
    <recommendedName>
        <fullName evidence="1">DUF5641 domain-containing protein</fullName>
    </recommendedName>
</protein>